<dbReference type="EMBL" id="MNQV01000075">
    <property type="protein sequence ID" value="OKZ53905.1"/>
    <property type="molecule type" value="Genomic_DNA"/>
</dbReference>
<dbReference type="AlphaFoldDB" id="A0A1Q6JLF5"/>
<dbReference type="InterPro" id="IPR029052">
    <property type="entry name" value="Metallo-depent_PP-like"/>
</dbReference>
<accession>A0A1Q6JLF5</accession>
<dbReference type="SUPFAM" id="SSF56300">
    <property type="entry name" value="Metallo-dependent phosphatases"/>
    <property type="match status" value="1"/>
</dbReference>
<organism evidence="3 4">
    <name type="scientific">Phocaeicola vulgatus</name>
    <name type="common">Bacteroides vulgatus</name>
    <dbReference type="NCBI Taxonomy" id="821"/>
    <lineage>
        <taxon>Bacteria</taxon>
        <taxon>Pseudomonadati</taxon>
        <taxon>Bacteroidota</taxon>
        <taxon>Bacteroidia</taxon>
        <taxon>Bacteroidales</taxon>
        <taxon>Bacteroidaceae</taxon>
        <taxon>Phocaeicola</taxon>
    </lineage>
</organism>
<dbReference type="PANTHER" id="PTHR46546:SF4">
    <property type="entry name" value="SHEWANELLA-LIKE PROTEIN PHOSPHATASE 1"/>
    <property type="match status" value="1"/>
</dbReference>
<evidence type="ECO:0000313" key="4">
    <source>
        <dbReference type="Proteomes" id="UP000186631"/>
    </source>
</evidence>
<dbReference type="Proteomes" id="UP000186631">
    <property type="component" value="Unassembled WGS sequence"/>
</dbReference>
<comment type="caution">
    <text evidence="3">The sequence shown here is derived from an EMBL/GenBank/DDBJ whole genome shotgun (WGS) entry which is preliminary data.</text>
</comment>
<dbReference type="Gene3D" id="3.60.21.10">
    <property type="match status" value="1"/>
</dbReference>
<feature type="domain" description="Calcineurin-like phosphoesterase" evidence="2">
    <location>
        <begin position="95"/>
        <end position="316"/>
    </location>
</feature>
<name>A0A1Q6JLF5_PHOVU</name>
<dbReference type="PANTHER" id="PTHR46546">
    <property type="entry name" value="SHEWANELLA-LIKE PROTEIN PHOSPHATASE 1"/>
    <property type="match status" value="1"/>
</dbReference>
<protein>
    <submittedName>
        <fullName evidence="3">Metallophosphatase</fullName>
    </submittedName>
</protein>
<sequence>MSSGLSAGTLDFKDKKKDKEKKEELTADGPYVLYQPDGQIRVINVDKKGNIIDTTYTTLPQNFTLHVTDHKGRFPFDVKLHPVKRPGWNYPQADKVFVMSDPHGRLDCVISLLQGNHIIDKDYKWSFGKNHLMIIGDIFDRGKDVPQIFWLFYKLEEEAAKAGGHVSFILGNHEPMVLANDLRYTKEKYKILAEKLKMEYPRLFGPDTELGRWLGTRNTMQMIGNDLYVHAGLGKDFYDKNLSIPTVNEEMSKGLFMTKKERKALSPLTAFLYGNSGPIWYRGLVRTDGKYNPLAKDSLEMIMDRYKAKHIIVGHTIFKDISTFYNGKVIGVNVDNKENREKKRGRAMLIENNQYFVVGDKGIQRQLE</sequence>
<feature type="compositionally biased region" description="Basic and acidic residues" evidence="1">
    <location>
        <begin position="11"/>
        <end position="23"/>
    </location>
</feature>
<feature type="region of interest" description="Disordered" evidence="1">
    <location>
        <begin position="1"/>
        <end position="23"/>
    </location>
</feature>
<reference evidence="3 4" key="1">
    <citation type="journal article" date="2016" name="Nat. Biotechnol.">
        <title>Measurement of bacterial replication rates in microbial communities.</title>
        <authorList>
            <person name="Brown C.T."/>
            <person name="Olm M.R."/>
            <person name="Thomas B.C."/>
            <person name="Banfield J.F."/>
        </authorList>
    </citation>
    <scope>NUCLEOTIDE SEQUENCE [LARGE SCALE GENOMIC DNA]</scope>
    <source>
        <strain evidence="3">42_262</strain>
    </source>
</reference>
<gene>
    <name evidence="3" type="ORF">BHV80_03310</name>
</gene>
<dbReference type="GO" id="GO:0016787">
    <property type="term" value="F:hydrolase activity"/>
    <property type="evidence" value="ECO:0007669"/>
    <property type="project" value="InterPro"/>
</dbReference>
<dbReference type="Pfam" id="PF00149">
    <property type="entry name" value="Metallophos"/>
    <property type="match status" value="1"/>
</dbReference>
<evidence type="ECO:0000256" key="1">
    <source>
        <dbReference type="SAM" id="MobiDB-lite"/>
    </source>
</evidence>
<proteinExistence type="predicted"/>
<evidence type="ECO:0000259" key="2">
    <source>
        <dbReference type="Pfam" id="PF00149"/>
    </source>
</evidence>
<dbReference type="InterPro" id="IPR004843">
    <property type="entry name" value="Calcineurin-like_PHP"/>
</dbReference>
<evidence type="ECO:0000313" key="3">
    <source>
        <dbReference type="EMBL" id="OKZ53905.1"/>
    </source>
</evidence>